<organism evidence="1 2">
    <name type="scientific">Trichinella papuae</name>
    <dbReference type="NCBI Taxonomy" id="268474"/>
    <lineage>
        <taxon>Eukaryota</taxon>
        <taxon>Metazoa</taxon>
        <taxon>Ecdysozoa</taxon>
        <taxon>Nematoda</taxon>
        <taxon>Enoplea</taxon>
        <taxon>Dorylaimia</taxon>
        <taxon>Trichinellida</taxon>
        <taxon>Trichinellidae</taxon>
        <taxon>Trichinella</taxon>
    </lineage>
</organism>
<dbReference type="Proteomes" id="UP000054843">
    <property type="component" value="Unassembled WGS sequence"/>
</dbReference>
<evidence type="ECO:0000313" key="1">
    <source>
        <dbReference type="EMBL" id="KRZ63633.1"/>
    </source>
</evidence>
<feature type="non-terminal residue" evidence="1">
    <location>
        <position position="51"/>
    </location>
</feature>
<proteinExistence type="predicted"/>
<dbReference type="EMBL" id="JYDO01002247">
    <property type="protein sequence ID" value="KRZ63633.1"/>
    <property type="molecule type" value="Genomic_DNA"/>
</dbReference>
<comment type="caution">
    <text evidence="1">The sequence shown here is derived from an EMBL/GenBank/DDBJ whole genome shotgun (WGS) entry which is preliminary data.</text>
</comment>
<gene>
    <name evidence="1" type="ORF">T10_5200</name>
</gene>
<evidence type="ECO:0000313" key="2">
    <source>
        <dbReference type="Proteomes" id="UP000054843"/>
    </source>
</evidence>
<reference evidence="1 2" key="1">
    <citation type="submission" date="2015-01" db="EMBL/GenBank/DDBJ databases">
        <title>Evolution of Trichinella species and genotypes.</title>
        <authorList>
            <person name="Korhonen P.K."/>
            <person name="Edoardo P."/>
            <person name="Giuseppe L.R."/>
            <person name="Gasser R.B."/>
        </authorList>
    </citation>
    <scope>NUCLEOTIDE SEQUENCE [LARGE SCALE GENOMIC DNA]</scope>
    <source>
        <strain evidence="1">ISS1980</strain>
    </source>
</reference>
<protein>
    <submittedName>
        <fullName evidence="1">Uncharacterized protein</fullName>
    </submittedName>
</protein>
<feature type="non-terminal residue" evidence="1">
    <location>
        <position position="1"/>
    </location>
</feature>
<sequence length="51" mass="5577">LKPNLPTSLLLLDTDGSLLTVLVSLNTLGEELKKFPPFMPEKPGDIKSEII</sequence>
<accession>A0A0V1LW00</accession>
<keyword evidence="2" id="KW-1185">Reference proteome</keyword>
<dbReference type="AlphaFoldDB" id="A0A0V1LW00"/>
<name>A0A0V1LW00_9BILA</name>